<sequence length="1057" mass="111039">MTAPGNGTAGQQGSYTFVPWFRRGIAAGITAVDDPAAQTPAGRAGVAAELTLGYVGTSGQPGAAPTVRKTVELVGPGDISALKTSAILAVYPPPDTTEATPGEFAYVEFYDEDLPWRYTPARPATVRVAGADRPRLRPWLALFVLADGEYTAHRRDDGSAVVTVRAGVPLPPADEAWAWAHAQLVGATTAAAAGATAATDPDATLSRLLSPRRLRDGVRYAAFLVPAFETGRLAGLRRSTDGVPALRPSWGASQPDRTFPVYHTWSFTTGTDGSFESYVRRLSARAVDDSFGKRKVQVDLGGYGLDPSLARPIELEGALAPLTFPRDEFDDGAALADALATTLDQAVARLEPGATTGDDPGVVPPVYGRWHAGVTRLLAVRPDDDVAWIRELNLDLRQRASAGLGAQVVRDQQDELMARAWAQVGALRDANQRLREAELAVAASEALFQKHFEPADENQLFLLSAAAHHGIAAAAAQPAHRLAASNAPVASLRATVTDSVVPSATGEAAFKRLTRPAIPLVRQATGTRTVGGFRKRLIDRLNDGSVTSAPPVPPPLASTSLQAIGAAVSSAATRLMPKLVEPKRVFWELVTASLNARPGVLTNPPTVTGLRADVTTRLAAWAAAHPADASIKPDVSALIAAISRVELPGDGTVRVIVSNGPFTDAFGEDIDGKSGDGVTIMRSGVTPSTAKVGRFAPTDGAADFAAGLSGLAVDVMARMAAGPPAPEPIDDLAGLTSGLHHALRPAETLAVRVGAALPGFAEATAERAAARARRLAPVLAYPVFPDPMVEALRRIDREHVLPNVGALPADTVTVMRPNTRFIEAYLAGLNTAMARELLWQEYPTDQRGSYFRVFWSRSDALAGGAGTDVAELPAWTKPLGGNGTAAGSPLVLVIRSELLRKFPGTVVYAQAARATATGRTLDVSAPPVHPAFHASLDPDVTLIGFPLTVDQVRGRAATGSDPGHPGMYFVLAERPGQVRFGLDPAAPPDGLRTWDDLSWAHLTGVADHLVITGNTPAPAEASTGAWATTSADLAAILFRSPVMYARHGSDMLPREIK</sequence>
<evidence type="ECO:0000313" key="1">
    <source>
        <dbReference type="EMBL" id="SCF19737.1"/>
    </source>
</evidence>
<organism evidence="1 2">
    <name type="scientific">Micromonospora viridifaciens</name>
    <dbReference type="NCBI Taxonomy" id="1881"/>
    <lineage>
        <taxon>Bacteria</taxon>
        <taxon>Bacillati</taxon>
        <taxon>Actinomycetota</taxon>
        <taxon>Actinomycetes</taxon>
        <taxon>Micromonosporales</taxon>
        <taxon>Micromonosporaceae</taxon>
        <taxon>Micromonospora</taxon>
    </lineage>
</organism>
<dbReference type="OrthoDB" id="9816502at2"/>
<protein>
    <submittedName>
        <fullName evidence="1">Uncharacterized protein</fullName>
    </submittedName>
</protein>
<dbReference type="Proteomes" id="UP000198242">
    <property type="component" value="Chromosome I"/>
</dbReference>
<keyword evidence="2" id="KW-1185">Reference proteome</keyword>
<gene>
    <name evidence="1" type="ORF">GA0074695_4248</name>
</gene>
<reference evidence="2" key="1">
    <citation type="submission" date="2016-06" db="EMBL/GenBank/DDBJ databases">
        <authorList>
            <person name="Varghese N."/>
            <person name="Submissions Spin"/>
        </authorList>
    </citation>
    <scope>NUCLEOTIDE SEQUENCE [LARGE SCALE GENOMIC DNA]</scope>
    <source>
        <strain evidence="2">DSM 43909</strain>
    </source>
</reference>
<evidence type="ECO:0000313" key="2">
    <source>
        <dbReference type="Proteomes" id="UP000198242"/>
    </source>
</evidence>
<dbReference type="AlphaFoldDB" id="A0A1C4YG90"/>
<accession>A0A1C4YG90</accession>
<dbReference type="RefSeq" id="WP_089007792.1">
    <property type="nucleotide sequence ID" value="NZ_LT607411.1"/>
</dbReference>
<proteinExistence type="predicted"/>
<dbReference type="EMBL" id="LT607411">
    <property type="protein sequence ID" value="SCF19737.1"/>
    <property type="molecule type" value="Genomic_DNA"/>
</dbReference>
<name>A0A1C4YG90_MICVI</name>